<dbReference type="InterPro" id="IPR003165">
    <property type="entry name" value="Piwi"/>
</dbReference>
<dbReference type="Gene3D" id="3.30.420.10">
    <property type="entry name" value="Ribonuclease H-like superfamily/Ribonuclease H"/>
    <property type="match status" value="1"/>
</dbReference>
<dbReference type="Pfam" id="PF16486">
    <property type="entry name" value="ArgoN"/>
    <property type="match status" value="1"/>
</dbReference>
<dbReference type="EMBL" id="ML735736">
    <property type="protein sequence ID" value="KAE8417561.1"/>
    <property type="molecule type" value="Genomic_DNA"/>
</dbReference>
<organism evidence="3 4">
    <name type="scientific">Aspergillus pseudocaelatus</name>
    <dbReference type="NCBI Taxonomy" id="1825620"/>
    <lineage>
        <taxon>Eukaryota</taxon>
        <taxon>Fungi</taxon>
        <taxon>Dikarya</taxon>
        <taxon>Ascomycota</taxon>
        <taxon>Pezizomycotina</taxon>
        <taxon>Eurotiomycetes</taxon>
        <taxon>Eurotiomycetidae</taxon>
        <taxon>Eurotiales</taxon>
        <taxon>Aspergillaceae</taxon>
        <taxon>Aspergillus</taxon>
        <taxon>Aspergillus subgen. Circumdati</taxon>
    </lineage>
</organism>
<dbReference type="Pfam" id="PF08699">
    <property type="entry name" value="ArgoL1"/>
    <property type="match status" value="1"/>
</dbReference>
<dbReference type="Pfam" id="PF16488">
    <property type="entry name" value="ArgoL2"/>
    <property type="match status" value="1"/>
</dbReference>
<dbReference type="SUPFAM" id="SSF101690">
    <property type="entry name" value="PAZ domain"/>
    <property type="match status" value="1"/>
</dbReference>
<accession>A0ABQ6WMX9</accession>
<protein>
    <submittedName>
        <fullName evidence="3">Ribonuclease H-like domain-containing protein</fullName>
    </submittedName>
</protein>
<sequence length="1046" mass="114507">MSSQRGNTQRGRGRGGDRGSRGQGDRGASRGGRGSTTELPFRQGPPGGDFRGRGRGADRGRGGDRGRGADRGRGGGDRGRGSFRGGRGQGPRVYTSPGGQVPPPSPQVTKTEDTLAAALAVKKTTPTEYPQRPGYGTRGRPVTLYANYLDLKSSSAQLFRYRVEISPDSATRKSPTGKKAQQIIKLLIEQNFPGLGKNIVTDYKSTLITNHKILDNEETYQYDVRYRGEHDDEYPENAKVYRVTCQFTGRLNPAELLAYLTSTNPDDQFGSKAEVLQAMNIILGNHPKIQDWIASVGANKHYAIRGDLCEKWDLGAGLEALRGFFISVRAATARLLLNVQVKYIACYQEGPLSHVIKEYQRGYRDINSLRRFLVKLKVKVTHIKRKNKRGEIVPRIKTIAGLATTNDGVSQTNPPRVARHGAGPKEVEFFLEAPGQQPSQSASSGAKGKKGKKPAKAGPAQAGGYISVADFFRQNYGTMTDPNMPVINVGTTENPSYLPVEVCEVEPGQPAKAKLSPHQTRNMLNFAVRPPPENAASIVTTGTRMLGLSPQSPTLENFGIQPDCSLITVPGRVLPAPNVYYKDASGQSQKTVSVKPQFGSWNMRSIRFSTSTNLSAWTWLVVNVDGPKPPFTRQEDLDNALKGFTANLNEMGVAAQRAMEGETITVNKNNFESEITAAVGRLMNKKPTLILSVLPFSDADYYNCIKRACDLTYGVRNINVLAEKFRGANPQYFANVGLKVNLKLGGANQILDPKELGLIGQDKTMLVGMDVTHPSPGSSANAPSVAGMVASVDTSLSQWPAEIRVQRSREEMIQDLSDMLKAHLKRWARSHKNAYPDNIIVYRDGVSEGQYELVVQKELPLLKNACKETYPATATKQGLPHISIAIVGKRHNTRFYPTKEGDADRSSNPSNGTIVDRGITEARNWDFYLQAHAALKGTARPAHYFTVWDEIFCRQRPSPPYQNSADILEALTHHMCYLFGRATKAVSICPPAYYADLVCTRARCYLSSAFEPSPAGSVATGSGPGLKVGNADVQIHPRVQDTMFYI</sequence>
<feature type="compositionally biased region" description="Low complexity" evidence="1">
    <location>
        <begin position="1"/>
        <end position="10"/>
    </location>
</feature>
<feature type="compositionally biased region" description="Basic and acidic residues" evidence="1">
    <location>
        <begin position="50"/>
        <end position="80"/>
    </location>
</feature>
<dbReference type="SMART" id="SM01163">
    <property type="entry name" value="DUF1785"/>
    <property type="match status" value="1"/>
</dbReference>
<dbReference type="SUPFAM" id="SSF53098">
    <property type="entry name" value="Ribonuclease H-like"/>
    <property type="match status" value="1"/>
</dbReference>
<evidence type="ECO:0000259" key="2">
    <source>
        <dbReference type="PROSITE" id="PS50822"/>
    </source>
</evidence>
<keyword evidence="4" id="KW-1185">Reference proteome</keyword>
<dbReference type="Gene3D" id="3.40.50.2300">
    <property type="match status" value="1"/>
</dbReference>
<dbReference type="Pfam" id="PF02171">
    <property type="entry name" value="Piwi"/>
    <property type="match status" value="1"/>
</dbReference>
<dbReference type="SMART" id="SM00950">
    <property type="entry name" value="Piwi"/>
    <property type="match status" value="1"/>
</dbReference>
<dbReference type="Proteomes" id="UP000325395">
    <property type="component" value="Unassembled WGS sequence"/>
</dbReference>
<dbReference type="PANTHER" id="PTHR22891">
    <property type="entry name" value="EUKARYOTIC TRANSLATION INITIATION FACTOR 2C"/>
    <property type="match status" value="1"/>
</dbReference>
<dbReference type="InterPro" id="IPR036397">
    <property type="entry name" value="RNaseH_sf"/>
</dbReference>
<feature type="compositionally biased region" description="Low complexity" evidence="1">
    <location>
        <begin position="434"/>
        <end position="446"/>
    </location>
</feature>
<evidence type="ECO:0000313" key="3">
    <source>
        <dbReference type="EMBL" id="KAE8417561.1"/>
    </source>
</evidence>
<reference evidence="3 4" key="1">
    <citation type="submission" date="2019-04" db="EMBL/GenBank/DDBJ databases">
        <authorList>
            <consortium name="DOE Joint Genome Institute"/>
            <person name="Mondo S."/>
            <person name="Kjaerbolling I."/>
            <person name="Vesth T."/>
            <person name="Frisvad J.C."/>
            <person name="Nybo J.L."/>
            <person name="Theobald S."/>
            <person name="Kildgaard S."/>
            <person name="Isbrandt T."/>
            <person name="Kuo A."/>
            <person name="Sato A."/>
            <person name="Lyhne E.K."/>
            <person name="Kogle M.E."/>
            <person name="Wiebenga A."/>
            <person name="Kun R.S."/>
            <person name="Lubbers R.J."/>
            <person name="Makela M.R."/>
            <person name="Barry K."/>
            <person name="Chovatia M."/>
            <person name="Clum A."/>
            <person name="Daum C."/>
            <person name="Haridas S."/>
            <person name="He G."/>
            <person name="LaButti K."/>
            <person name="Lipzen A."/>
            <person name="Riley R."/>
            <person name="Salamov A."/>
            <person name="Simmons B.A."/>
            <person name="Magnuson J.K."/>
            <person name="Henrissat B."/>
            <person name="Mortensen U.H."/>
            <person name="Larsen T.O."/>
            <person name="Devries R.P."/>
            <person name="Grigoriev I.V."/>
            <person name="Machida M."/>
            <person name="Baker S.E."/>
            <person name="Andersen M.R."/>
            <person name="Cantor M.N."/>
            <person name="Hua S.X."/>
        </authorList>
    </citation>
    <scope>NUCLEOTIDE SEQUENCE [LARGE SCALE GENOMIC DNA]</scope>
    <source>
        <strain evidence="3 4">CBS 117616</strain>
    </source>
</reference>
<feature type="region of interest" description="Disordered" evidence="1">
    <location>
        <begin position="434"/>
        <end position="460"/>
    </location>
</feature>
<name>A0ABQ6WMX9_9EURO</name>
<evidence type="ECO:0000313" key="4">
    <source>
        <dbReference type="Proteomes" id="UP000325395"/>
    </source>
</evidence>
<feature type="compositionally biased region" description="Low complexity" evidence="1">
    <location>
        <begin position="90"/>
        <end position="99"/>
    </location>
</feature>
<evidence type="ECO:0000256" key="1">
    <source>
        <dbReference type="SAM" id="MobiDB-lite"/>
    </source>
</evidence>
<dbReference type="InterPro" id="IPR014811">
    <property type="entry name" value="ArgoL1"/>
</dbReference>
<proteinExistence type="predicted"/>
<dbReference type="PROSITE" id="PS50822">
    <property type="entry name" value="PIWI"/>
    <property type="match status" value="1"/>
</dbReference>
<dbReference type="Gene3D" id="2.170.260.10">
    <property type="entry name" value="paz domain"/>
    <property type="match status" value="1"/>
</dbReference>
<dbReference type="InterPro" id="IPR012337">
    <property type="entry name" value="RNaseH-like_sf"/>
</dbReference>
<dbReference type="Pfam" id="PF02170">
    <property type="entry name" value="PAZ"/>
    <property type="match status" value="1"/>
</dbReference>
<gene>
    <name evidence="3" type="ORF">BDV36DRAFT_175854</name>
</gene>
<feature type="region of interest" description="Disordered" evidence="1">
    <location>
        <begin position="1"/>
        <end position="111"/>
    </location>
</feature>
<dbReference type="CDD" id="cd02846">
    <property type="entry name" value="PAZ_argonaute_like"/>
    <property type="match status" value="1"/>
</dbReference>
<feature type="domain" description="Piwi" evidence="2">
    <location>
        <begin position="689"/>
        <end position="1007"/>
    </location>
</feature>
<dbReference type="InterPro" id="IPR032474">
    <property type="entry name" value="Argonaute_N"/>
</dbReference>
<dbReference type="InterPro" id="IPR032472">
    <property type="entry name" value="ArgoL2"/>
</dbReference>
<dbReference type="InterPro" id="IPR036085">
    <property type="entry name" value="PAZ_dom_sf"/>
</dbReference>
<dbReference type="InterPro" id="IPR003100">
    <property type="entry name" value="PAZ_dom"/>
</dbReference>
<feature type="compositionally biased region" description="Basic and acidic residues" evidence="1">
    <location>
        <begin position="14"/>
        <end position="28"/>
    </location>
</feature>
<dbReference type="InterPro" id="IPR045246">
    <property type="entry name" value="Piwi_ago-like"/>
</dbReference>
<dbReference type="CDD" id="cd04657">
    <property type="entry name" value="Piwi_ago-like"/>
    <property type="match status" value="1"/>
</dbReference>